<dbReference type="InterPro" id="IPR016161">
    <property type="entry name" value="Ald_DH/histidinol_DH"/>
</dbReference>
<name>A0A285V3D1_9ACTN</name>
<evidence type="ECO:0000256" key="4">
    <source>
        <dbReference type="ARBA" id="ARBA00049194"/>
    </source>
</evidence>
<dbReference type="Pfam" id="PF00171">
    <property type="entry name" value="Aldedh"/>
    <property type="match status" value="1"/>
</dbReference>
<evidence type="ECO:0000313" key="6">
    <source>
        <dbReference type="EMBL" id="SOC48559.1"/>
    </source>
</evidence>
<sequence length="461" mass="48485">MAPLSIQAPDDGTVLGQLPTDDAASIDAKVKAAARAMAGWVDAGPMRRAEVLLQIAADTKAALPELAEKLSKEQGKTRKEALMELDRYIGPFIQYAGLATAVGGRHHQLGGGVAGHVERGPVGVTAAIVPWNFPASLFGSKLAPALAAGCGFLIKPAETTPLITLRLAEIAQVHLPEGLLDVVIGGPDVGELLVEHPGVARVAFTGSTAVGRRIAARAGQGLKRVSLELGGCDPFVLLAGADTGAAARALMGTRFYNAGQVCVAPKRLIVQDAVADEMIDLLTTRINRVVPGPSLAPESTMGPLHTERGRAVLEEQIADAVDAGAELVGGGRPDGERTGRGWFVRPALLLDPPQGARVRTEETFGPVLSVVRVRDEDEAIAVANETPYGLGASVWSADRQRAWDVARRIPAGYTWINALGRVYDELPFGGVRASGMGREHGVEALESYLEDRTFIYPAASH</sequence>
<dbReference type="PANTHER" id="PTHR42804:SF1">
    <property type="entry name" value="ALDEHYDE DEHYDROGENASE-RELATED"/>
    <property type="match status" value="1"/>
</dbReference>
<evidence type="ECO:0000256" key="2">
    <source>
        <dbReference type="ARBA" id="ARBA00023002"/>
    </source>
</evidence>
<dbReference type="FunFam" id="3.40.605.10:FF:000007">
    <property type="entry name" value="NAD/NADP-dependent betaine aldehyde dehydrogenase"/>
    <property type="match status" value="1"/>
</dbReference>
<keyword evidence="7" id="KW-1185">Reference proteome</keyword>
<evidence type="ECO:0000256" key="3">
    <source>
        <dbReference type="ARBA" id="ARBA00024226"/>
    </source>
</evidence>
<protein>
    <recommendedName>
        <fullName evidence="3">aldehyde dehydrogenase (NAD(+))</fullName>
        <ecNumber evidence="3">1.2.1.3</ecNumber>
    </recommendedName>
</protein>
<dbReference type="RefSeq" id="WP_097194205.1">
    <property type="nucleotide sequence ID" value="NZ_OBQI01000002.1"/>
</dbReference>
<dbReference type="Gene3D" id="3.40.605.10">
    <property type="entry name" value="Aldehyde Dehydrogenase, Chain A, domain 1"/>
    <property type="match status" value="1"/>
</dbReference>
<proteinExistence type="inferred from homology"/>
<dbReference type="InterPro" id="IPR016162">
    <property type="entry name" value="Ald_DH_N"/>
</dbReference>
<reference evidence="7" key="1">
    <citation type="submission" date="2017-08" db="EMBL/GenBank/DDBJ databases">
        <authorList>
            <person name="Varghese N."/>
            <person name="Submissions S."/>
        </authorList>
    </citation>
    <scope>NUCLEOTIDE SEQUENCE [LARGE SCALE GENOMIC DNA]</scope>
    <source>
        <strain evidence="7">DSM 4725</strain>
    </source>
</reference>
<dbReference type="EC" id="1.2.1.3" evidence="3"/>
<dbReference type="CDD" id="cd07078">
    <property type="entry name" value="ALDH"/>
    <property type="match status" value="1"/>
</dbReference>
<comment type="similarity">
    <text evidence="1">Belongs to the aldehyde dehydrogenase family.</text>
</comment>
<dbReference type="SUPFAM" id="SSF53720">
    <property type="entry name" value="ALDH-like"/>
    <property type="match status" value="1"/>
</dbReference>
<keyword evidence="2" id="KW-0560">Oxidoreductase</keyword>
<dbReference type="InterPro" id="IPR015590">
    <property type="entry name" value="Aldehyde_DH_dom"/>
</dbReference>
<gene>
    <name evidence="6" type="ORF">SAMN05660748_1257</name>
</gene>
<dbReference type="PROSITE" id="PS00070">
    <property type="entry name" value="ALDEHYDE_DEHYDR_CYS"/>
    <property type="match status" value="1"/>
</dbReference>
<dbReference type="EMBL" id="OBQI01000002">
    <property type="protein sequence ID" value="SOC48559.1"/>
    <property type="molecule type" value="Genomic_DNA"/>
</dbReference>
<organism evidence="6 7">
    <name type="scientific">Blastococcus aggregatus</name>
    <dbReference type="NCBI Taxonomy" id="38502"/>
    <lineage>
        <taxon>Bacteria</taxon>
        <taxon>Bacillati</taxon>
        <taxon>Actinomycetota</taxon>
        <taxon>Actinomycetes</taxon>
        <taxon>Geodermatophilales</taxon>
        <taxon>Geodermatophilaceae</taxon>
        <taxon>Blastococcus</taxon>
    </lineage>
</organism>
<dbReference type="InterPro" id="IPR016163">
    <property type="entry name" value="Ald_DH_C"/>
</dbReference>
<dbReference type="PANTHER" id="PTHR42804">
    <property type="entry name" value="ALDEHYDE DEHYDROGENASE"/>
    <property type="match status" value="1"/>
</dbReference>
<feature type="domain" description="Aldehyde dehydrogenase" evidence="5">
    <location>
        <begin position="7"/>
        <end position="453"/>
    </location>
</feature>
<comment type="catalytic activity">
    <reaction evidence="4">
        <text>an aldehyde + NAD(+) + H2O = a carboxylate + NADH + 2 H(+)</text>
        <dbReference type="Rhea" id="RHEA:16185"/>
        <dbReference type="ChEBI" id="CHEBI:15377"/>
        <dbReference type="ChEBI" id="CHEBI:15378"/>
        <dbReference type="ChEBI" id="CHEBI:17478"/>
        <dbReference type="ChEBI" id="CHEBI:29067"/>
        <dbReference type="ChEBI" id="CHEBI:57540"/>
        <dbReference type="ChEBI" id="CHEBI:57945"/>
        <dbReference type="EC" id="1.2.1.3"/>
    </reaction>
</comment>
<dbReference type="Gene3D" id="3.40.309.10">
    <property type="entry name" value="Aldehyde Dehydrogenase, Chain A, domain 2"/>
    <property type="match status" value="1"/>
</dbReference>
<evidence type="ECO:0000259" key="5">
    <source>
        <dbReference type="Pfam" id="PF00171"/>
    </source>
</evidence>
<dbReference type="InterPro" id="IPR016160">
    <property type="entry name" value="Ald_DH_CS_CYS"/>
</dbReference>
<dbReference type="OrthoDB" id="6882680at2"/>
<dbReference type="AlphaFoldDB" id="A0A285V3D1"/>
<evidence type="ECO:0000313" key="7">
    <source>
        <dbReference type="Proteomes" id="UP000219435"/>
    </source>
</evidence>
<evidence type="ECO:0000256" key="1">
    <source>
        <dbReference type="ARBA" id="ARBA00009986"/>
    </source>
</evidence>
<accession>A0A285V3D1</accession>
<dbReference type="GO" id="GO:0004029">
    <property type="term" value="F:aldehyde dehydrogenase (NAD+) activity"/>
    <property type="evidence" value="ECO:0007669"/>
    <property type="project" value="UniProtKB-EC"/>
</dbReference>
<dbReference type="Proteomes" id="UP000219435">
    <property type="component" value="Unassembled WGS sequence"/>
</dbReference>